<evidence type="ECO:0000256" key="9">
    <source>
        <dbReference type="ARBA" id="ARBA00023033"/>
    </source>
</evidence>
<dbReference type="GO" id="GO:0020037">
    <property type="term" value="F:heme binding"/>
    <property type="evidence" value="ECO:0007669"/>
    <property type="project" value="InterPro"/>
</dbReference>
<dbReference type="Gene3D" id="1.10.630.10">
    <property type="entry name" value="Cytochrome P450"/>
    <property type="match status" value="1"/>
</dbReference>
<keyword evidence="8 11" id="KW-0408">Iron</keyword>
<sequence length="151" mass="17157">MSFGFTSKQTRNLKESPTRVGRENWQRKASHSAGTRLLVNASKLHRDPTVWSDPFEFKPERFLTTHQNVDVKGQNFELTPFGRGRRMCPGVLLALQVMQLTLAALLHGFEIKMPLEQPVDMMGTIGLTLFKALPLDVLLTLRLPPIQVYQN</sequence>
<evidence type="ECO:0000256" key="6">
    <source>
        <dbReference type="ARBA" id="ARBA00022989"/>
    </source>
</evidence>
<dbReference type="InParanoid" id="A0A2P5ESV0"/>
<keyword evidence="6" id="KW-1133">Transmembrane helix</keyword>
<evidence type="ECO:0000256" key="5">
    <source>
        <dbReference type="ARBA" id="ARBA00022723"/>
    </source>
</evidence>
<keyword evidence="4" id="KW-0812">Transmembrane</keyword>
<proteinExistence type="inferred from homology"/>
<comment type="similarity">
    <text evidence="12">Belongs to the cytochrome P450 family.</text>
</comment>
<dbReference type="Pfam" id="PF00067">
    <property type="entry name" value="p450"/>
    <property type="match status" value="1"/>
</dbReference>
<dbReference type="PANTHER" id="PTHR47947:SF26">
    <property type="entry name" value="CYTOCHROME P450"/>
    <property type="match status" value="1"/>
</dbReference>
<dbReference type="PANTHER" id="PTHR47947">
    <property type="entry name" value="CYTOCHROME P450 82C3-RELATED"/>
    <property type="match status" value="1"/>
</dbReference>
<feature type="binding site" description="axial binding residue" evidence="11">
    <location>
        <position position="88"/>
    </location>
    <ligand>
        <name>heme</name>
        <dbReference type="ChEBI" id="CHEBI:30413"/>
    </ligand>
    <ligandPart>
        <name>Fe</name>
        <dbReference type="ChEBI" id="CHEBI:18248"/>
    </ligandPart>
</feature>
<evidence type="ECO:0000256" key="2">
    <source>
        <dbReference type="ARBA" id="ARBA00004370"/>
    </source>
</evidence>
<dbReference type="OrthoDB" id="2789670at2759"/>
<keyword evidence="7 12" id="KW-0560">Oxidoreductase</keyword>
<keyword evidence="15" id="KW-1185">Reference proteome</keyword>
<dbReference type="EMBL" id="JXTC01000103">
    <property type="protein sequence ID" value="PON88617.1"/>
    <property type="molecule type" value="Genomic_DNA"/>
</dbReference>
<dbReference type="InterPro" id="IPR017972">
    <property type="entry name" value="Cyt_P450_CS"/>
</dbReference>
<feature type="compositionally biased region" description="Basic and acidic residues" evidence="13">
    <location>
        <begin position="12"/>
        <end position="26"/>
    </location>
</feature>
<comment type="caution">
    <text evidence="14">The sequence shown here is derived from an EMBL/GenBank/DDBJ whole genome shotgun (WGS) entry which is preliminary data.</text>
</comment>
<comment type="subcellular location">
    <subcellularLocation>
        <location evidence="2">Membrane</location>
    </subcellularLocation>
</comment>
<keyword evidence="9 12" id="KW-0503">Monooxygenase</keyword>
<keyword evidence="10" id="KW-0472">Membrane</keyword>
<evidence type="ECO:0000256" key="1">
    <source>
        <dbReference type="ARBA" id="ARBA00001971"/>
    </source>
</evidence>
<evidence type="ECO:0000313" key="15">
    <source>
        <dbReference type="Proteomes" id="UP000237000"/>
    </source>
</evidence>
<gene>
    <name evidence="14" type="ORF">TorRG33x02_155220</name>
</gene>
<dbReference type="PRINTS" id="PR00463">
    <property type="entry name" value="EP450I"/>
</dbReference>
<feature type="region of interest" description="Disordered" evidence="13">
    <location>
        <begin position="1"/>
        <end position="32"/>
    </location>
</feature>
<dbReference type="InterPro" id="IPR001128">
    <property type="entry name" value="Cyt_P450"/>
</dbReference>
<feature type="compositionally biased region" description="Polar residues" evidence="13">
    <location>
        <begin position="1"/>
        <end position="10"/>
    </location>
</feature>
<evidence type="ECO:0000256" key="8">
    <source>
        <dbReference type="ARBA" id="ARBA00023004"/>
    </source>
</evidence>
<dbReference type="PROSITE" id="PS00086">
    <property type="entry name" value="CYTOCHROME_P450"/>
    <property type="match status" value="1"/>
</dbReference>
<dbReference type="InterPro" id="IPR036396">
    <property type="entry name" value="Cyt_P450_sf"/>
</dbReference>
<dbReference type="GO" id="GO:0016020">
    <property type="term" value="C:membrane"/>
    <property type="evidence" value="ECO:0007669"/>
    <property type="project" value="UniProtKB-SubCell"/>
</dbReference>
<evidence type="ECO:0000256" key="4">
    <source>
        <dbReference type="ARBA" id="ARBA00022692"/>
    </source>
</evidence>
<evidence type="ECO:0000256" key="3">
    <source>
        <dbReference type="ARBA" id="ARBA00022617"/>
    </source>
</evidence>
<dbReference type="GO" id="GO:0005506">
    <property type="term" value="F:iron ion binding"/>
    <property type="evidence" value="ECO:0007669"/>
    <property type="project" value="InterPro"/>
</dbReference>
<keyword evidence="5 11" id="KW-0479">Metal-binding</keyword>
<evidence type="ECO:0000256" key="11">
    <source>
        <dbReference type="PIRSR" id="PIRSR602401-1"/>
    </source>
</evidence>
<reference evidence="15" key="1">
    <citation type="submission" date="2016-06" db="EMBL/GenBank/DDBJ databases">
        <title>Parallel loss of symbiosis genes in relatives of nitrogen-fixing non-legume Parasponia.</title>
        <authorList>
            <person name="Van Velzen R."/>
            <person name="Holmer R."/>
            <person name="Bu F."/>
            <person name="Rutten L."/>
            <person name="Van Zeijl A."/>
            <person name="Liu W."/>
            <person name="Santuari L."/>
            <person name="Cao Q."/>
            <person name="Sharma T."/>
            <person name="Shen D."/>
            <person name="Roswanjaya Y."/>
            <person name="Wardhani T."/>
            <person name="Kalhor M.S."/>
            <person name="Jansen J."/>
            <person name="Van den Hoogen J."/>
            <person name="Gungor B."/>
            <person name="Hartog M."/>
            <person name="Hontelez J."/>
            <person name="Verver J."/>
            <person name="Yang W.-C."/>
            <person name="Schijlen E."/>
            <person name="Repin R."/>
            <person name="Schilthuizen M."/>
            <person name="Schranz E."/>
            <person name="Heidstra R."/>
            <person name="Miyata K."/>
            <person name="Fedorova E."/>
            <person name="Kohlen W."/>
            <person name="Bisseling T."/>
            <person name="Smit S."/>
            <person name="Geurts R."/>
        </authorList>
    </citation>
    <scope>NUCLEOTIDE SEQUENCE [LARGE SCALE GENOMIC DNA]</scope>
    <source>
        <strain evidence="15">cv. RG33-2</strain>
    </source>
</reference>
<protein>
    <submittedName>
        <fullName evidence="14">Cytochrome P450, E-class, group I</fullName>
    </submittedName>
</protein>
<dbReference type="GO" id="GO:0004497">
    <property type="term" value="F:monooxygenase activity"/>
    <property type="evidence" value="ECO:0007669"/>
    <property type="project" value="UniProtKB-KW"/>
</dbReference>
<dbReference type="InterPro" id="IPR050651">
    <property type="entry name" value="Plant_Cytochrome_P450_Monoox"/>
</dbReference>
<evidence type="ECO:0000256" key="7">
    <source>
        <dbReference type="ARBA" id="ARBA00023002"/>
    </source>
</evidence>
<dbReference type="AlphaFoldDB" id="A0A2P5ESV0"/>
<dbReference type="InterPro" id="IPR002401">
    <property type="entry name" value="Cyt_P450_E_grp-I"/>
</dbReference>
<keyword evidence="3 11" id="KW-0349">Heme</keyword>
<evidence type="ECO:0000256" key="12">
    <source>
        <dbReference type="RuleBase" id="RU000461"/>
    </source>
</evidence>
<evidence type="ECO:0000256" key="13">
    <source>
        <dbReference type="SAM" id="MobiDB-lite"/>
    </source>
</evidence>
<organism evidence="14 15">
    <name type="scientific">Trema orientale</name>
    <name type="common">Charcoal tree</name>
    <name type="synonym">Celtis orientalis</name>
    <dbReference type="NCBI Taxonomy" id="63057"/>
    <lineage>
        <taxon>Eukaryota</taxon>
        <taxon>Viridiplantae</taxon>
        <taxon>Streptophyta</taxon>
        <taxon>Embryophyta</taxon>
        <taxon>Tracheophyta</taxon>
        <taxon>Spermatophyta</taxon>
        <taxon>Magnoliopsida</taxon>
        <taxon>eudicotyledons</taxon>
        <taxon>Gunneridae</taxon>
        <taxon>Pentapetalae</taxon>
        <taxon>rosids</taxon>
        <taxon>fabids</taxon>
        <taxon>Rosales</taxon>
        <taxon>Cannabaceae</taxon>
        <taxon>Trema</taxon>
    </lineage>
</organism>
<dbReference type="STRING" id="63057.A0A2P5ESV0"/>
<evidence type="ECO:0000256" key="10">
    <source>
        <dbReference type="ARBA" id="ARBA00023136"/>
    </source>
</evidence>
<dbReference type="GO" id="GO:0016705">
    <property type="term" value="F:oxidoreductase activity, acting on paired donors, with incorporation or reduction of molecular oxygen"/>
    <property type="evidence" value="ECO:0007669"/>
    <property type="project" value="InterPro"/>
</dbReference>
<dbReference type="Proteomes" id="UP000237000">
    <property type="component" value="Unassembled WGS sequence"/>
</dbReference>
<accession>A0A2P5ESV0</accession>
<comment type="cofactor">
    <cofactor evidence="1 11">
        <name>heme</name>
        <dbReference type="ChEBI" id="CHEBI:30413"/>
    </cofactor>
</comment>
<evidence type="ECO:0000313" key="14">
    <source>
        <dbReference type="EMBL" id="PON88617.1"/>
    </source>
</evidence>
<dbReference type="SUPFAM" id="SSF48264">
    <property type="entry name" value="Cytochrome P450"/>
    <property type="match status" value="1"/>
</dbReference>
<name>A0A2P5ESV0_TREOI</name>